<organism evidence="2 3">
    <name type="scientific">Cohnella abietis</name>
    <dbReference type="NCBI Taxonomy" id="2507935"/>
    <lineage>
        <taxon>Bacteria</taxon>
        <taxon>Bacillati</taxon>
        <taxon>Bacillota</taxon>
        <taxon>Bacilli</taxon>
        <taxon>Bacillales</taxon>
        <taxon>Paenibacillaceae</taxon>
        <taxon>Cohnella</taxon>
    </lineage>
</organism>
<accession>A0A3T1D187</accession>
<reference evidence="2 3" key="1">
    <citation type="submission" date="2019-01" db="EMBL/GenBank/DDBJ databases">
        <title>Complete genome sequence of Cohnella hallensis HS21 isolated from Korean fir (Abies koreana) rhizospheric soil.</title>
        <authorList>
            <person name="Jiang L."/>
            <person name="Kang S.W."/>
            <person name="Kim S."/>
            <person name="Jung J."/>
            <person name="Kim C.Y."/>
            <person name="Kim D.H."/>
            <person name="Kim S.W."/>
            <person name="Lee J."/>
        </authorList>
    </citation>
    <scope>NUCLEOTIDE SEQUENCE [LARGE SCALE GENOMIC DNA]</scope>
    <source>
        <strain evidence="2 3">HS21</strain>
    </source>
</reference>
<protein>
    <submittedName>
        <fullName evidence="2">Uncharacterized protein</fullName>
    </submittedName>
</protein>
<evidence type="ECO:0000313" key="2">
    <source>
        <dbReference type="EMBL" id="BBI31856.1"/>
    </source>
</evidence>
<proteinExistence type="predicted"/>
<dbReference type="RefSeq" id="WP_197726510.1">
    <property type="nucleotide sequence ID" value="NZ_AP019400.1"/>
</dbReference>
<sequence length="109" mass="12264">MKVRIDGIDGMTVTNIQDEVQQGGKFVVYTYCFSVILMTFKRSSDIYFVRYNESSVGKGMKYTLLSLLVGWWGIPWGPIYTIGALFTNLKGGKDVTEEVMNSIMEQVAS</sequence>
<dbReference type="EMBL" id="AP019400">
    <property type="protein sequence ID" value="BBI31856.1"/>
    <property type="molecule type" value="Genomic_DNA"/>
</dbReference>
<evidence type="ECO:0000313" key="3">
    <source>
        <dbReference type="Proteomes" id="UP000289856"/>
    </source>
</evidence>
<keyword evidence="1" id="KW-0472">Membrane</keyword>
<dbReference type="AlphaFoldDB" id="A0A3T1D187"/>
<name>A0A3T1D187_9BACL</name>
<gene>
    <name evidence="2" type="ORF">KCTCHS21_12550</name>
</gene>
<dbReference type="KEGG" id="cohn:KCTCHS21_12550"/>
<keyword evidence="1" id="KW-1133">Transmembrane helix</keyword>
<keyword evidence="1" id="KW-0812">Transmembrane</keyword>
<evidence type="ECO:0000256" key="1">
    <source>
        <dbReference type="SAM" id="Phobius"/>
    </source>
</evidence>
<dbReference type="Proteomes" id="UP000289856">
    <property type="component" value="Chromosome"/>
</dbReference>
<feature type="transmembrane region" description="Helical" evidence="1">
    <location>
        <begin position="64"/>
        <end position="86"/>
    </location>
</feature>
<keyword evidence="3" id="KW-1185">Reference proteome</keyword>